<feature type="transmembrane region" description="Helical" evidence="13">
    <location>
        <begin position="227"/>
        <end position="249"/>
    </location>
</feature>
<evidence type="ECO:0000256" key="4">
    <source>
        <dbReference type="ARBA" id="ARBA00022617"/>
    </source>
</evidence>
<evidence type="ECO:0000256" key="6">
    <source>
        <dbReference type="ARBA" id="ARBA00022723"/>
    </source>
</evidence>
<evidence type="ECO:0000256" key="2">
    <source>
        <dbReference type="ARBA" id="ARBA00004141"/>
    </source>
</evidence>
<feature type="transmembrane region" description="Helical" evidence="13">
    <location>
        <begin position="153"/>
        <end position="174"/>
    </location>
</feature>
<evidence type="ECO:0000256" key="1">
    <source>
        <dbReference type="ARBA" id="ARBA00001970"/>
    </source>
</evidence>
<dbReference type="AlphaFoldDB" id="E2C1A3"/>
<organism evidence="16">
    <name type="scientific">Harpegnathos saltator</name>
    <name type="common">Jerdon's jumping ant</name>
    <dbReference type="NCBI Taxonomy" id="610380"/>
    <lineage>
        <taxon>Eukaryota</taxon>
        <taxon>Metazoa</taxon>
        <taxon>Ecdysozoa</taxon>
        <taxon>Arthropoda</taxon>
        <taxon>Hexapoda</taxon>
        <taxon>Insecta</taxon>
        <taxon>Pterygota</taxon>
        <taxon>Neoptera</taxon>
        <taxon>Endopterygota</taxon>
        <taxon>Hymenoptera</taxon>
        <taxon>Apocrita</taxon>
        <taxon>Aculeata</taxon>
        <taxon>Formicoidea</taxon>
        <taxon>Formicidae</taxon>
        <taxon>Ponerinae</taxon>
        <taxon>Ponerini</taxon>
        <taxon>Harpegnathos</taxon>
    </lineage>
</organism>
<dbReference type="Pfam" id="PF03188">
    <property type="entry name" value="Cytochrom_B561"/>
    <property type="match status" value="1"/>
</dbReference>
<comment type="cofactor">
    <cofactor evidence="1">
        <name>heme b</name>
        <dbReference type="ChEBI" id="CHEBI:60344"/>
    </cofactor>
</comment>
<keyword evidence="3" id="KW-0813">Transport</keyword>
<name>E2C1A3_HARSA</name>
<dbReference type="InterPro" id="IPR006593">
    <property type="entry name" value="Cyt_b561/ferric_Rdtase_TM"/>
</dbReference>
<dbReference type="OrthoDB" id="432881at2759"/>
<dbReference type="InterPro" id="IPR045150">
    <property type="entry name" value="CYB561D1/2"/>
</dbReference>
<evidence type="ECO:0000259" key="14">
    <source>
        <dbReference type="PROSITE" id="PS50939"/>
    </source>
</evidence>
<feature type="transmembrane region" description="Helical" evidence="13">
    <location>
        <begin position="121"/>
        <end position="141"/>
    </location>
</feature>
<reference evidence="15 16" key="1">
    <citation type="journal article" date="2010" name="Science">
        <title>Genomic comparison of the ants Camponotus floridanus and Harpegnathos saltator.</title>
        <authorList>
            <person name="Bonasio R."/>
            <person name="Zhang G."/>
            <person name="Ye C."/>
            <person name="Mutti N.S."/>
            <person name="Fang X."/>
            <person name="Qin N."/>
            <person name="Donahue G."/>
            <person name="Yang P."/>
            <person name="Li Q."/>
            <person name="Li C."/>
            <person name="Zhang P."/>
            <person name="Huang Z."/>
            <person name="Berger S.L."/>
            <person name="Reinberg D."/>
            <person name="Wang J."/>
            <person name="Liebig J."/>
        </authorList>
    </citation>
    <scope>NUCLEOTIDE SEQUENCE [LARGE SCALE GENOMIC DNA]</scope>
    <source>
        <strain evidence="15 16">R22 G/1</strain>
    </source>
</reference>
<keyword evidence="6" id="KW-0479">Metal-binding</keyword>
<dbReference type="GO" id="GO:0140571">
    <property type="term" value="F:transmembrane ascorbate ferrireductase activity"/>
    <property type="evidence" value="ECO:0007669"/>
    <property type="project" value="UniProtKB-EC"/>
</dbReference>
<dbReference type="GO" id="GO:0016020">
    <property type="term" value="C:membrane"/>
    <property type="evidence" value="ECO:0007669"/>
    <property type="project" value="UniProtKB-SubCell"/>
</dbReference>
<dbReference type="InParanoid" id="E2C1A3"/>
<dbReference type="PANTHER" id="PTHR15422">
    <property type="entry name" value="OS05G0565100 PROTEIN"/>
    <property type="match status" value="1"/>
</dbReference>
<evidence type="ECO:0000256" key="7">
    <source>
        <dbReference type="ARBA" id="ARBA00022982"/>
    </source>
</evidence>
<dbReference type="GO" id="GO:0046872">
    <property type="term" value="F:metal ion binding"/>
    <property type="evidence" value="ECO:0007669"/>
    <property type="project" value="UniProtKB-KW"/>
</dbReference>
<evidence type="ECO:0000256" key="9">
    <source>
        <dbReference type="ARBA" id="ARBA00023004"/>
    </source>
</evidence>
<evidence type="ECO:0000313" key="15">
    <source>
        <dbReference type="EMBL" id="EFN78265.1"/>
    </source>
</evidence>
<accession>E2C1A3</accession>
<keyword evidence="7" id="KW-0249">Electron transport</keyword>
<evidence type="ECO:0000313" key="16">
    <source>
        <dbReference type="Proteomes" id="UP000008237"/>
    </source>
</evidence>
<keyword evidence="9" id="KW-0408">Iron</keyword>
<dbReference type="Proteomes" id="UP000008237">
    <property type="component" value="Unassembled WGS sequence"/>
</dbReference>
<keyword evidence="5 13" id="KW-0812">Transmembrane</keyword>
<comment type="subcellular location">
    <subcellularLocation>
        <location evidence="2">Membrane</location>
        <topology evidence="2">Multi-pass membrane protein</topology>
    </subcellularLocation>
</comment>
<evidence type="ECO:0000256" key="13">
    <source>
        <dbReference type="SAM" id="Phobius"/>
    </source>
</evidence>
<feature type="region of interest" description="Disordered" evidence="12">
    <location>
        <begin position="1"/>
        <end position="41"/>
    </location>
</feature>
<evidence type="ECO:0000256" key="12">
    <source>
        <dbReference type="SAM" id="MobiDB-lite"/>
    </source>
</evidence>
<keyword evidence="10 13" id="KW-0472">Membrane</keyword>
<evidence type="ECO:0000256" key="10">
    <source>
        <dbReference type="ARBA" id="ARBA00023136"/>
    </source>
</evidence>
<feature type="domain" description="Cytochrome b561" evidence="14">
    <location>
        <begin position="54"/>
        <end position="248"/>
    </location>
</feature>
<dbReference type="GO" id="GO:0140575">
    <property type="term" value="F:transmembrane monodehydroascorbate reductase activity"/>
    <property type="evidence" value="ECO:0007669"/>
    <property type="project" value="InterPro"/>
</dbReference>
<dbReference type="OMA" id="SGHEAQN"/>
<keyword evidence="4" id="KW-0349">Heme</keyword>
<protein>
    <recommendedName>
        <fullName evidence="11">ascorbate ferrireductase (transmembrane)</fullName>
        <ecNumber evidence="11">7.2.1.3</ecNumber>
    </recommendedName>
</protein>
<sequence>MEDKNNGGITLQSTRSKLEIESGSSAESIASPGEPENRRRRKTGWAAQRVFVTAVDLINHALIILVTSYLVYVASDRYSVTNVHIILCTIGYILLMSEAILVLAGENILTSAFSRRANKNIHWVLQVLGLICNLVGVGIMYNAKSAHFLSVHGILGFSSLVIVFVLAIFGYPVLIAVKLRKFVRPVVVKLVHNFLGIACFVLGMLAQCTGYQKRLIYRATQIENIDTALFVLTVVIMLLSLRGALFSLASQTLALVRSICPAVSSYTDVVDASSSTFGKS</sequence>
<dbReference type="SMART" id="SM00665">
    <property type="entry name" value="B561"/>
    <property type="match status" value="1"/>
</dbReference>
<keyword evidence="16" id="KW-1185">Reference proteome</keyword>
<feature type="transmembrane region" description="Helical" evidence="13">
    <location>
        <begin position="84"/>
        <end position="109"/>
    </location>
</feature>
<dbReference type="PROSITE" id="PS50939">
    <property type="entry name" value="CYTOCHROME_B561"/>
    <property type="match status" value="1"/>
</dbReference>
<dbReference type="Gene3D" id="1.20.120.1770">
    <property type="match status" value="1"/>
</dbReference>
<feature type="transmembrane region" description="Helical" evidence="13">
    <location>
        <begin position="186"/>
        <end position="207"/>
    </location>
</feature>
<evidence type="ECO:0000256" key="3">
    <source>
        <dbReference type="ARBA" id="ARBA00022448"/>
    </source>
</evidence>
<dbReference type="PANTHER" id="PTHR15422:SF43">
    <property type="entry name" value="ASCORBATE FERRIREDUCTASE (TRANSMEMBRANE)"/>
    <property type="match status" value="1"/>
</dbReference>
<feature type="compositionally biased region" description="Low complexity" evidence="12">
    <location>
        <begin position="21"/>
        <end position="34"/>
    </location>
</feature>
<proteinExistence type="predicted"/>
<keyword evidence="8 13" id="KW-1133">Transmembrane helix</keyword>
<gene>
    <name evidence="15" type="ORF">EAI_00320</name>
</gene>
<evidence type="ECO:0000256" key="5">
    <source>
        <dbReference type="ARBA" id="ARBA00022692"/>
    </source>
</evidence>
<dbReference type="EMBL" id="GL451914">
    <property type="protein sequence ID" value="EFN78265.1"/>
    <property type="molecule type" value="Genomic_DNA"/>
</dbReference>
<evidence type="ECO:0000256" key="8">
    <source>
        <dbReference type="ARBA" id="ARBA00022989"/>
    </source>
</evidence>
<dbReference type="FunCoup" id="E2C1A3">
    <property type="interactions" value="1"/>
</dbReference>
<evidence type="ECO:0000256" key="11">
    <source>
        <dbReference type="ARBA" id="ARBA00024225"/>
    </source>
</evidence>
<feature type="transmembrane region" description="Helical" evidence="13">
    <location>
        <begin position="50"/>
        <end position="72"/>
    </location>
</feature>
<dbReference type="EC" id="7.2.1.3" evidence="11"/>